<keyword evidence="3" id="KW-1185">Reference proteome</keyword>
<evidence type="ECO:0000259" key="1">
    <source>
        <dbReference type="PROSITE" id="PS50801"/>
    </source>
</evidence>
<dbReference type="eggNOG" id="COG1366">
    <property type="taxonomic scope" value="Bacteria"/>
</dbReference>
<proteinExistence type="predicted"/>
<dbReference type="STRING" id="530564.Psta_0469"/>
<name>D2R3C6_PIRSD</name>
<dbReference type="HOGENOM" id="CLU_1729678_0_0_0"/>
<dbReference type="Proteomes" id="UP000001887">
    <property type="component" value="Chromosome"/>
</dbReference>
<dbReference type="InterPro" id="IPR002645">
    <property type="entry name" value="STAS_dom"/>
</dbReference>
<evidence type="ECO:0000313" key="2">
    <source>
        <dbReference type="EMBL" id="ADB15157.1"/>
    </source>
</evidence>
<gene>
    <name evidence="2" type="ordered locus">Psta_0469</name>
</gene>
<dbReference type="EMBL" id="CP001848">
    <property type="protein sequence ID" value="ADB15157.1"/>
    <property type="molecule type" value="Genomic_DNA"/>
</dbReference>
<dbReference type="OrthoDB" id="275292at2"/>
<organism evidence="2 3">
    <name type="scientific">Pirellula staleyi (strain ATCC 27377 / DSM 6068 / ICPB 4128)</name>
    <name type="common">Pirella staleyi</name>
    <dbReference type="NCBI Taxonomy" id="530564"/>
    <lineage>
        <taxon>Bacteria</taxon>
        <taxon>Pseudomonadati</taxon>
        <taxon>Planctomycetota</taxon>
        <taxon>Planctomycetia</taxon>
        <taxon>Pirellulales</taxon>
        <taxon>Pirellulaceae</taxon>
        <taxon>Pirellula</taxon>
    </lineage>
</organism>
<dbReference type="InterPro" id="IPR036513">
    <property type="entry name" value="STAS_dom_sf"/>
</dbReference>
<dbReference type="Gene3D" id="3.30.750.24">
    <property type="entry name" value="STAS domain"/>
    <property type="match status" value="1"/>
</dbReference>
<accession>D2R3C6</accession>
<dbReference type="PROSITE" id="PS50801">
    <property type="entry name" value="STAS"/>
    <property type="match status" value="1"/>
</dbReference>
<dbReference type="PANTHER" id="PTHR33495">
    <property type="entry name" value="ANTI-SIGMA FACTOR ANTAGONIST TM_1081-RELATED-RELATED"/>
    <property type="match status" value="1"/>
</dbReference>
<feature type="domain" description="STAS" evidence="1">
    <location>
        <begin position="37"/>
        <end position="118"/>
    </location>
</feature>
<sequence>MNDSPLLHVETTDHVLLVVPTYKFGVHRDLDLAATWKALEKSLEETGSRDVLVDLAGVPYFGSTMLEWMVHLWKHTKRQHRKLVLCNVSSIASEVLVATRFSQIWPHYGSREEALEVLAMQNAQQTLEQGRDAILVASGDTTTASDQQSIS</sequence>
<dbReference type="GO" id="GO:0043856">
    <property type="term" value="F:anti-sigma factor antagonist activity"/>
    <property type="evidence" value="ECO:0007669"/>
    <property type="project" value="TreeGrafter"/>
</dbReference>
<dbReference type="CDD" id="cd07043">
    <property type="entry name" value="STAS_anti-anti-sigma_factors"/>
    <property type="match status" value="1"/>
</dbReference>
<evidence type="ECO:0000313" key="3">
    <source>
        <dbReference type="Proteomes" id="UP000001887"/>
    </source>
</evidence>
<dbReference type="Pfam" id="PF01740">
    <property type="entry name" value="STAS"/>
    <property type="match status" value="1"/>
</dbReference>
<dbReference type="AlphaFoldDB" id="D2R3C6"/>
<protein>
    <submittedName>
        <fullName evidence="2">Anti-sigma-factor antagonist</fullName>
    </submittedName>
</protein>
<reference evidence="2 3" key="1">
    <citation type="journal article" date="2009" name="Stand. Genomic Sci.">
        <title>Complete genome sequence of Pirellula staleyi type strain (ATCC 27377).</title>
        <authorList>
            <person name="Clum A."/>
            <person name="Tindall B.J."/>
            <person name="Sikorski J."/>
            <person name="Ivanova N."/>
            <person name="Mavrommatis K."/>
            <person name="Lucas S."/>
            <person name="Glavina del Rio T."/>
            <person name="Nolan M."/>
            <person name="Chen F."/>
            <person name="Tice H."/>
            <person name="Pitluck S."/>
            <person name="Cheng J.F."/>
            <person name="Chertkov O."/>
            <person name="Brettin T."/>
            <person name="Han C."/>
            <person name="Detter J.C."/>
            <person name="Kuske C."/>
            <person name="Bruce D."/>
            <person name="Goodwin L."/>
            <person name="Ovchinikova G."/>
            <person name="Pati A."/>
            <person name="Mikhailova N."/>
            <person name="Chen A."/>
            <person name="Palaniappan K."/>
            <person name="Land M."/>
            <person name="Hauser L."/>
            <person name="Chang Y.J."/>
            <person name="Jeffries C.D."/>
            <person name="Chain P."/>
            <person name="Rohde M."/>
            <person name="Goker M."/>
            <person name="Bristow J."/>
            <person name="Eisen J.A."/>
            <person name="Markowitz V."/>
            <person name="Hugenholtz P."/>
            <person name="Kyrpides N.C."/>
            <person name="Klenk H.P."/>
            <person name="Lapidus A."/>
        </authorList>
    </citation>
    <scope>NUCLEOTIDE SEQUENCE [LARGE SCALE GENOMIC DNA]</scope>
    <source>
        <strain evidence="3">ATCC 27377 / DSM 6068 / ICPB 4128</strain>
    </source>
</reference>
<dbReference type="SUPFAM" id="SSF52091">
    <property type="entry name" value="SpoIIaa-like"/>
    <property type="match status" value="1"/>
</dbReference>
<dbReference type="KEGG" id="psl:Psta_0469"/>